<reference evidence="1" key="1">
    <citation type="journal article" date="2014" name="Int. J. Syst. Evol. Microbiol.">
        <title>Complete genome sequence of Corynebacterium casei LMG S-19264T (=DSM 44701T), isolated from a smear-ripened cheese.</title>
        <authorList>
            <consortium name="US DOE Joint Genome Institute (JGI-PGF)"/>
            <person name="Walter F."/>
            <person name="Albersmeier A."/>
            <person name="Kalinowski J."/>
            <person name="Ruckert C."/>
        </authorList>
    </citation>
    <scope>NUCLEOTIDE SEQUENCE</scope>
    <source>
        <strain evidence="1">CGMCC 1.12785</strain>
    </source>
</reference>
<name>A0A8J2XLT6_9MICO</name>
<accession>A0A8J2XLT6</accession>
<dbReference type="EMBL" id="BMFY01000011">
    <property type="protein sequence ID" value="GGA20706.1"/>
    <property type="molecule type" value="Genomic_DNA"/>
</dbReference>
<reference evidence="1" key="2">
    <citation type="submission" date="2020-09" db="EMBL/GenBank/DDBJ databases">
        <authorList>
            <person name="Sun Q."/>
            <person name="Zhou Y."/>
        </authorList>
    </citation>
    <scope>NUCLEOTIDE SEQUENCE</scope>
    <source>
        <strain evidence="1">CGMCC 1.12785</strain>
    </source>
</reference>
<gene>
    <name evidence="1" type="ORF">GCM10011333_24750</name>
</gene>
<evidence type="ECO:0000313" key="1">
    <source>
        <dbReference type="EMBL" id="GGA20706.1"/>
    </source>
</evidence>
<protein>
    <submittedName>
        <fullName evidence="1">Uncharacterized protein</fullName>
    </submittedName>
</protein>
<proteinExistence type="predicted"/>
<dbReference type="AlphaFoldDB" id="A0A8J2XLT6"/>
<dbReference type="Proteomes" id="UP000616114">
    <property type="component" value="Unassembled WGS sequence"/>
</dbReference>
<evidence type="ECO:0000313" key="2">
    <source>
        <dbReference type="Proteomes" id="UP000616114"/>
    </source>
</evidence>
<comment type="caution">
    <text evidence="1">The sequence shown here is derived from an EMBL/GenBank/DDBJ whole genome shotgun (WGS) entry which is preliminary data.</text>
</comment>
<sequence>MLLGLVLHTARVRTTATPEFHELKGRLSRRERRDHVVEAVRRIVSPED</sequence>
<organism evidence="1 2">
    <name type="scientific">Sediminivirga luteola</name>
    <dbReference type="NCBI Taxonomy" id="1774748"/>
    <lineage>
        <taxon>Bacteria</taxon>
        <taxon>Bacillati</taxon>
        <taxon>Actinomycetota</taxon>
        <taxon>Actinomycetes</taxon>
        <taxon>Micrococcales</taxon>
        <taxon>Brevibacteriaceae</taxon>
        <taxon>Sediminivirga</taxon>
    </lineage>
</organism>
<keyword evidence="2" id="KW-1185">Reference proteome</keyword>